<organism evidence="1 2">
    <name type="scientific">Roseateles aquatilis</name>
    <dbReference type="NCBI Taxonomy" id="431061"/>
    <lineage>
        <taxon>Bacteria</taxon>
        <taxon>Pseudomonadati</taxon>
        <taxon>Pseudomonadota</taxon>
        <taxon>Betaproteobacteria</taxon>
        <taxon>Burkholderiales</taxon>
        <taxon>Sphaerotilaceae</taxon>
        <taxon>Roseateles</taxon>
    </lineage>
</organism>
<reference evidence="1 2" key="1">
    <citation type="journal article" date="2008" name="Int. J. Syst. Evol. Microbiol.">
        <title>Description of Roseateles aquatilis sp. nov. and Roseateles terrae sp. nov., in the class Betaproteobacteria, and emended description of the genus Roseateles.</title>
        <authorList>
            <person name="Gomila M."/>
            <person name="Bowien B."/>
            <person name="Falsen E."/>
            <person name="Moore E.R."/>
            <person name="Lalucat J."/>
        </authorList>
    </citation>
    <scope>NUCLEOTIDE SEQUENCE [LARGE SCALE GENOMIC DNA]</scope>
    <source>
        <strain evidence="1 2">CCUG 48205</strain>
    </source>
</reference>
<dbReference type="RefSeq" id="WP_088386560.1">
    <property type="nucleotide sequence ID" value="NZ_NIOF01000010.1"/>
</dbReference>
<sequence length="132" mass="14787">MWHAARQRLRLRQLELQLRSAELRLGLIHDAQALERPMQWAERGHALWRLLGSAPRAWRTLGALGAAGGLAGLFRAFRRKGRSGDGATEGSGAGRIARLWTWVSLGWRLWRWMKPAPAAEASRPPDPAAPQR</sequence>
<accession>A0A246J367</accession>
<gene>
    <name evidence="1" type="ORF">CDN99_19475</name>
</gene>
<comment type="caution">
    <text evidence="1">The sequence shown here is derived from an EMBL/GenBank/DDBJ whole genome shotgun (WGS) entry which is preliminary data.</text>
</comment>
<dbReference type="EMBL" id="NIOF01000010">
    <property type="protein sequence ID" value="OWQ86892.1"/>
    <property type="molecule type" value="Genomic_DNA"/>
</dbReference>
<protein>
    <submittedName>
        <fullName evidence="1">Uncharacterized protein</fullName>
    </submittedName>
</protein>
<dbReference type="AlphaFoldDB" id="A0A246J367"/>
<keyword evidence="2" id="KW-1185">Reference proteome</keyword>
<name>A0A246J367_9BURK</name>
<dbReference type="Proteomes" id="UP000197468">
    <property type="component" value="Unassembled WGS sequence"/>
</dbReference>
<dbReference type="OrthoDB" id="9156451at2"/>
<evidence type="ECO:0000313" key="2">
    <source>
        <dbReference type="Proteomes" id="UP000197468"/>
    </source>
</evidence>
<proteinExistence type="predicted"/>
<evidence type="ECO:0000313" key="1">
    <source>
        <dbReference type="EMBL" id="OWQ86892.1"/>
    </source>
</evidence>